<evidence type="ECO:0000313" key="3">
    <source>
        <dbReference type="Proteomes" id="UP001066276"/>
    </source>
</evidence>
<evidence type="ECO:0000313" key="2">
    <source>
        <dbReference type="EMBL" id="KAJ1155930.1"/>
    </source>
</evidence>
<reference evidence="2" key="1">
    <citation type="journal article" date="2022" name="bioRxiv">
        <title>Sequencing and chromosome-scale assembly of the giantPleurodeles waltlgenome.</title>
        <authorList>
            <person name="Brown T."/>
            <person name="Elewa A."/>
            <person name="Iarovenko S."/>
            <person name="Subramanian E."/>
            <person name="Araus A.J."/>
            <person name="Petzold A."/>
            <person name="Susuki M."/>
            <person name="Suzuki K.-i.T."/>
            <person name="Hayashi T."/>
            <person name="Toyoda A."/>
            <person name="Oliveira C."/>
            <person name="Osipova E."/>
            <person name="Leigh N.D."/>
            <person name="Simon A."/>
            <person name="Yun M.H."/>
        </authorList>
    </citation>
    <scope>NUCLEOTIDE SEQUENCE</scope>
    <source>
        <strain evidence="2">20211129_DDA</strain>
        <tissue evidence="2">Liver</tissue>
    </source>
</reference>
<gene>
    <name evidence="2" type="ORF">NDU88_008655</name>
</gene>
<name>A0AAV7RYA4_PLEWA</name>
<keyword evidence="3" id="KW-1185">Reference proteome</keyword>
<feature type="region of interest" description="Disordered" evidence="1">
    <location>
        <begin position="140"/>
        <end position="161"/>
    </location>
</feature>
<evidence type="ECO:0008006" key="4">
    <source>
        <dbReference type="Google" id="ProtNLM"/>
    </source>
</evidence>
<sequence length="214" mass="24499">MCSATGRHLVESLAALFRKIRLHFFFKDRPPQDSRGDTNLRNPSTFMPPLTSVPIEVLTFEKAVRHEIQHLEPPRAFQNVSKLERAAIHSLSHISDITLKPADKGGAIVVMDTTYYRQECLRLLSDESYYQHILTDPSSTAYDSRDDNRSKVSRVDHPTRTRTPRTPYFYWLPKIHKGIPPPGRPIADQTADYTLDCAFFHGGVLSRHILSKKM</sequence>
<organism evidence="2 3">
    <name type="scientific">Pleurodeles waltl</name>
    <name type="common">Iberian ribbed newt</name>
    <dbReference type="NCBI Taxonomy" id="8319"/>
    <lineage>
        <taxon>Eukaryota</taxon>
        <taxon>Metazoa</taxon>
        <taxon>Chordata</taxon>
        <taxon>Craniata</taxon>
        <taxon>Vertebrata</taxon>
        <taxon>Euteleostomi</taxon>
        <taxon>Amphibia</taxon>
        <taxon>Batrachia</taxon>
        <taxon>Caudata</taxon>
        <taxon>Salamandroidea</taxon>
        <taxon>Salamandridae</taxon>
        <taxon>Pleurodelinae</taxon>
        <taxon>Pleurodeles</taxon>
    </lineage>
</organism>
<protein>
    <recommendedName>
        <fullName evidence="4">R3H domain-containing protein</fullName>
    </recommendedName>
</protein>
<evidence type="ECO:0000256" key="1">
    <source>
        <dbReference type="SAM" id="MobiDB-lite"/>
    </source>
</evidence>
<accession>A0AAV7RYA4</accession>
<dbReference type="EMBL" id="JANPWB010000009">
    <property type="protein sequence ID" value="KAJ1155930.1"/>
    <property type="molecule type" value="Genomic_DNA"/>
</dbReference>
<dbReference type="Proteomes" id="UP001066276">
    <property type="component" value="Chromosome 5"/>
</dbReference>
<comment type="caution">
    <text evidence="2">The sequence shown here is derived from an EMBL/GenBank/DDBJ whole genome shotgun (WGS) entry which is preliminary data.</text>
</comment>
<proteinExistence type="predicted"/>
<dbReference type="AlphaFoldDB" id="A0AAV7RYA4"/>
<feature type="compositionally biased region" description="Basic and acidic residues" evidence="1">
    <location>
        <begin position="143"/>
        <end position="159"/>
    </location>
</feature>